<dbReference type="GO" id="GO:0005886">
    <property type="term" value="C:plasma membrane"/>
    <property type="evidence" value="ECO:0007669"/>
    <property type="project" value="UniProtKB-SubCell"/>
</dbReference>
<reference evidence="9" key="1">
    <citation type="submission" date="2022-01" db="EMBL/GenBank/DDBJ databases">
        <title>Genome sequencing of Zunongwangia sp. M21534 genome.</title>
        <authorList>
            <person name="Chen Y."/>
            <person name="Dong C."/>
            <person name="Shao Z."/>
        </authorList>
    </citation>
    <scope>NUCLEOTIDE SEQUENCE</scope>
    <source>
        <strain evidence="9">MCCC M21534</strain>
    </source>
</reference>
<protein>
    <submittedName>
        <fullName evidence="9">ABC transporter permease</fullName>
    </submittedName>
</protein>
<evidence type="ECO:0000256" key="1">
    <source>
        <dbReference type="ARBA" id="ARBA00004651"/>
    </source>
</evidence>
<evidence type="ECO:0000256" key="4">
    <source>
        <dbReference type="ARBA" id="ARBA00022989"/>
    </source>
</evidence>
<feature type="transmembrane region" description="Helical" evidence="6">
    <location>
        <begin position="427"/>
        <end position="449"/>
    </location>
</feature>
<keyword evidence="10" id="KW-1185">Reference proteome</keyword>
<dbReference type="InterPro" id="IPR003838">
    <property type="entry name" value="ABC3_permease_C"/>
</dbReference>
<name>A0A9X1ZPN4_9FLAO</name>
<feature type="domain" description="ABC3 transporter permease C-terminal" evidence="7">
    <location>
        <begin position="294"/>
        <end position="411"/>
    </location>
</feature>
<feature type="transmembrane region" description="Helical" evidence="6">
    <location>
        <begin position="690"/>
        <end position="714"/>
    </location>
</feature>
<feature type="domain" description="MacB-like periplasmic core" evidence="8">
    <location>
        <begin position="20"/>
        <end position="245"/>
    </location>
</feature>
<accession>A0A9X1ZPN4</accession>
<gene>
    <name evidence="9" type="ORF">L1967_01655</name>
</gene>
<evidence type="ECO:0000313" key="10">
    <source>
        <dbReference type="Proteomes" id="UP001139521"/>
    </source>
</evidence>
<dbReference type="GO" id="GO:0022857">
    <property type="term" value="F:transmembrane transporter activity"/>
    <property type="evidence" value="ECO:0007669"/>
    <property type="project" value="TreeGrafter"/>
</dbReference>
<dbReference type="EMBL" id="JAKHSK010000002">
    <property type="protein sequence ID" value="MCL6216985.1"/>
    <property type="molecule type" value="Genomic_DNA"/>
</dbReference>
<dbReference type="InterPro" id="IPR050250">
    <property type="entry name" value="Macrolide_Exporter_MacB"/>
</dbReference>
<dbReference type="Proteomes" id="UP001139521">
    <property type="component" value="Unassembled WGS sequence"/>
</dbReference>
<proteinExistence type="predicted"/>
<evidence type="ECO:0000256" key="5">
    <source>
        <dbReference type="ARBA" id="ARBA00023136"/>
    </source>
</evidence>
<dbReference type="InterPro" id="IPR025857">
    <property type="entry name" value="MacB_PCD"/>
</dbReference>
<feature type="domain" description="ABC3 transporter permease C-terminal" evidence="7">
    <location>
        <begin position="695"/>
        <end position="802"/>
    </location>
</feature>
<feature type="transmembrane region" description="Helical" evidence="6">
    <location>
        <begin position="21"/>
        <end position="41"/>
    </location>
</feature>
<dbReference type="PANTHER" id="PTHR30572">
    <property type="entry name" value="MEMBRANE COMPONENT OF TRANSPORTER-RELATED"/>
    <property type="match status" value="1"/>
</dbReference>
<feature type="transmembrane region" description="Helical" evidence="6">
    <location>
        <begin position="343"/>
        <end position="362"/>
    </location>
</feature>
<evidence type="ECO:0000256" key="2">
    <source>
        <dbReference type="ARBA" id="ARBA00022475"/>
    </source>
</evidence>
<evidence type="ECO:0000259" key="7">
    <source>
        <dbReference type="Pfam" id="PF02687"/>
    </source>
</evidence>
<evidence type="ECO:0000313" key="9">
    <source>
        <dbReference type="EMBL" id="MCL6216985.1"/>
    </source>
</evidence>
<keyword evidence="4 6" id="KW-1133">Transmembrane helix</keyword>
<feature type="transmembrane region" description="Helical" evidence="6">
    <location>
        <begin position="742"/>
        <end position="761"/>
    </location>
</feature>
<feature type="transmembrane region" description="Helical" evidence="6">
    <location>
        <begin position="286"/>
        <end position="310"/>
    </location>
</feature>
<feature type="transmembrane region" description="Helical" evidence="6">
    <location>
        <begin position="382"/>
        <end position="406"/>
    </location>
</feature>
<organism evidence="9 10">
    <name type="scientific">Zunongwangia pacifica</name>
    <dbReference type="NCBI Taxonomy" id="2911062"/>
    <lineage>
        <taxon>Bacteria</taxon>
        <taxon>Pseudomonadati</taxon>
        <taxon>Bacteroidota</taxon>
        <taxon>Flavobacteriia</taxon>
        <taxon>Flavobacteriales</taxon>
        <taxon>Flavobacteriaceae</taxon>
        <taxon>Zunongwangia</taxon>
    </lineage>
</organism>
<dbReference type="PROSITE" id="PS51257">
    <property type="entry name" value="PROKAR_LIPOPROTEIN"/>
    <property type="match status" value="1"/>
</dbReference>
<dbReference type="RefSeq" id="WP_249599975.1">
    <property type="nucleotide sequence ID" value="NZ_JAKHSK010000002.1"/>
</dbReference>
<dbReference type="Pfam" id="PF12704">
    <property type="entry name" value="MacB_PCD"/>
    <property type="match status" value="1"/>
</dbReference>
<dbReference type="Pfam" id="PF02687">
    <property type="entry name" value="FtsX"/>
    <property type="match status" value="2"/>
</dbReference>
<dbReference type="PANTHER" id="PTHR30572:SF18">
    <property type="entry name" value="ABC-TYPE MACROLIDE FAMILY EXPORT SYSTEM PERMEASE COMPONENT 2"/>
    <property type="match status" value="1"/>
</dbReference>
<comment type="caution">
    <text evidence="9">The sequence shown here is derived from an EMBL/GenBank/DDBJ whole genome shotgun (WGS) entry which is preliminary data.</text>
</comment>
<feature type="transmembrane region" description="Helical" evidence="6">
    <location>
        <begin position="776"/>
        <end position="796"/>
    </location>
</feature>
<comment type="subcellular location">
    <subcellularLocation>
        <location evidence="1">Cell membrane</location>
        <topology evidence="1">Multi-pass membrane protein</topology>
    </subcellularLocation>
</comment>
<evidence type="ECO:0000259" key="8">
    <source>
        <dbReference type="Pfam" id="PF12704"/>
    </source>
</evidence>
<keyword evidence="2" id="KW-1003">Cell membrane</keyword>
<dbReference type="AlphaFoldDB" id="A0A9X1ZPN4"/>
<evidence type="ECO:0000256" key="3">
    <source>
        <dbReference type="ARBA" id="ARBA00022692"/>
    </source>
</evidence>
<evidence type="ECO:0000256" key="6">
    <source>
        <dbReference type="SAM" id="Phobius"/>
    </source>
</evidence>
<keyword evidence="5 6" id="KW-0472">Membrane</keyword>
<sequence>MFKNYIKIAWRNLLKNKKDSVISIGGLALGLACCILLVFYVRFEWSFDDFHDNADNLYRLTEEVTYPSDGSIHKFAFHPYQAALTLKNDIPEIESITSIAQLTLDIKHQNYFHKEKIDFVSSEFLNDFSFPLLYGNAASVLDEKNNVVITEAIAKKYFGTSQAIGKYLNIRANNSIKSYTVAGIAKEIPKNSSIQFDILLPFENYFSSCNPALADYYKNEWTSGFCNLWVKLNNESSVQTIEAKFPEFLEKHMGNFATNQNMKMHLEPLSKVHFNTEVYNPTVTNAMYTIILGVIAAIILIIAGINFVSLRLSQTDEKMKEIAVRRSIGAFKNQIGFQIYGEIFLHCALSLILGFLMASLFSSSFEDLIGKKLEMKLWADPVIWLSILGLLLFLTIITGIYPAIHISRKTPASFFSEHVSSTKTPGFIKSLVVFQFSLSIIFLILSFIMKQQVSFMLNKDLGYSTSNIVAVNFNPEIERANELASLFVNELKKLPAIENASIVSGSYKNYDMKEFGFGMGSLLVGSTIPGLGKGIKTEVVDENYLKTMNIKLLQGENFSKEKPVDLENGILVNKKFAEAIGSENPVGEVLQDKNDDGWTPLFDGKKIIGVVDNYHFNSLFNPLEPIALKYINTEAPSTVLVQLNSETNLKTLAAIEDSWNDILPEESFSFNFLDQLVQHQYQQEIRWSKILNASTIIAMLLACFGIFSMVSYSLKRRVKEIGIRKVFGASVNAILKLITWDLLKLILISIIIATPLAYYIGEKWLQDFAYHINLSVWQFILSAFITIAIAFITISFKSIKAALQNPVKSLRTE</sequence>
<keyword evidence="3 6" id="KW-0812">Transmembrane</keyword>